<reference evidence="5 6" key="1">
    <citation type="submission" date="2020-02" db="EMBL/GenBank/DDBJ databases">
        <title>Balneolaceae bacterium YR4-1, complete genome.</title>
        <authorList>
            <person name="Li Y."/>
            <person name="Wu S."/>
        </authorList>
    </citation>
    <scope>NUCLEOTIDE SEQUENCE [LARGE SCALE GENOMIC DNA]</scope>
    <source>
        <strain evidence="5 6">YR4-1</strain>
    </source>
</reference>
<evidence type="ECO:0000256" key="2">
    <source>
        <dbReference type="ARBA" id="ARBA00022723"/>
    </source>
</evidence>
<evidence type="ECO:0000313" key="5">
    <source>
        <dbReference type="EMBL" id="NGP75243.1"/>
    </source>
</evidence>
<dbReference type="InterPro" id="IPR036412">
    <property type="entry name" value="HAD-like_sf"/>
</dbReference>
<dbReference type="RefSeq" id="WP_165138378.1">
    <property type="nucleotide sequence ID" value="NZ_JAALLT010000001.1"/>
</dbReference>
<dbReference type="SUPFAM" id="SSF56784">
    <property type="entry name" value="HAD-like"/>
    <property type="match status" value="1"/>
</dbReference>
<proteinExistence type="predicted"/>
<evidence type="ECO:0000256" key="4">
    <source>
        <dbReference type="ARBA" id="ARBA00022842"/>
    </source>
</evidence>
<dbReference type="GO" id="GO:0046872">
    <property type="term" value="F:metal ion binding"/>
    <property type="evidence" value="ECO:0007669"/>
    <property type="project" value="UniProtKB-KW"/>
</dbReference>
<evidence type="ECO:0000313" key="6">
    <source>
        <dbReference type="Proteomes" id="UP000473278"/>
    </source>
</evidence>
<dbReference type="GO" id="GO:0044281">
    <property type="term" value="P:small molecule metabolic process"/>
    <property type="evidence" value="ECO:0007669"/>
    <property type="project" value="UniProtKB-ARBA"/>
</dbReference>
<accession>A0A6M1T4E8</accession>
<dbReference type="Gene3D" id="3.40.50.1000">
    <property type="entry name" value="HAD superfamily/HAD-like"/>
    <property type="match status" value="1"/>
</dbReference>
<keyword evidence="2" id="KW-0479">Metal-binding</keyword>
<dbReference type="Proteomes" id="UP000473278">
    <property type="component" value="Unassembled WGS sequence"/>
</dbReference>
<organism evidence="5 6">
    <name type="scientific">Halalkalibaculum roseum</name>
    <dbReference type="NCBI Taxonomy" id="2709311"/>
    <lineage>
        <taxon>Bacteria</taxon>
        <taxon>Pseudomonadati</taxon>
        <taxon>Balneolota</taxon>
        <taxon>Balneolia</taxon>
        <taxon>Balneolales</taxon>
        <taxon>Balneolaceae</taxon>
        <taxon>Halalkalibaculum</taxon>
    </lineage>
</organism>
<dbReference type="InterPro" id="IPR041492">
    <property type="entry name" value="HAD_2"/>
</dbReference>
<keyword evidence="6" id="KW-1185">Reference proteome</keyword>
<dbReference type="NCBIfam" id="TIGR01549">
    <property type="entry name" value="HAD-SF-IA-v1"/>
    <property type="match status" value="1"/>
</dbReference>
<dbReference type="Gene3D" id="1.10.150.400">
    <property type="match status" value="1"/>
</dbReference>
<keyword evidence="3 5" id="KW-0378">Hydrolase</keyword>
<protein>
    <submittedName>
        <fullName evidence="5">HAD family hydrolase</fullName>
    </submittedName>
</protein>
<dbReference type="GO" id="GO:0016791">
    <property type="term" value="F:phosphatase activity"/>
    <property type="evidence" value="ECO:0007669"/>
    <property type="project" value="TreeGrafter"/>
</dbReference>
<comment type="cofactor">
    <cofactor evidence="1">
        <name>Mg(2+)</name>
        <dbReference type="ChEBI" id="CHEBI:18420"/>
    </cofactor>
</comment>
<dbReference type="PANTHER" id="PTHR46470">
    <property type="entry name" value="N-ACYLNEURAMINATE-9-PHOSPHATASE"/>
    <property type="match status" value="1"/>
</dbReference>
<dbReference type="Pfam" id="PF13419">
    <property type="entry name" value="HAD_2"/>
    <property type="match status" value="1"/>
</dbReference>
<comment type="caution">
    <text evidence="5">The sequence shown here is derived from an EMBL/GenBank/DDBJ whole genome shotgun (WGS) entry which is preliminary data.</text>
</comment>
<name>A0A6M1T4E8_9BACT</name>
<evidence type="ECO:0000256" key="3">
    <source>
        <dbReference type="ARBA" id="ARBA00022801"/>
    </source>
</evidence>
<dbReference type="EMBL" id="JAALLT010000001">
    <property type="protein sequence ID" value="NGP75243.1"/>
    <property type="molecule type" value="Genomic_DNA"/>
</dbReference>
<dbReference type="InterPro" id="IPR023214">
    <property type="entry name" value="HAD_sf"/>
</dbReference>
<keyword evidence="4" id="KW-0460">Magnesium</keyword>
<dbReference type="InterPro" id="IPR051400">
    <property type="entry name" value="HAD-like_hydrolase"/>
</dbReference>
<dbReference type="AlphaFoldDB" id="A0A6M1T4E8"/>
<gene>
    <name evidence="5" type="ORF">G3570_01250</name>
</gene>
<dbReference type="PANTHER" id="PTHR46470:SF2">
    <property type="entry name" value="GLYCERALDEHYDE 3-PHOSPHATE PHOSPHATASE"/>
    <property type="match status" value="1"/>
</dbReference>
<evidence type="ECO:0000256" key="1">
    <source>
        <dbReference type="ARBA" id="ARBA00001946"/>
    </source>
</evidence>
<sequence>MSKNKQAGNNESQSRMVSIDFWDTLVDAAVGGNERRKVRFDALREIASEYITEMPTAQIEAAAKEASEEFNRVWFNQQRTPKTEELVKTILNTLGIPATQKELDYLVEVFEESLFEGQPAILDGAGKAINALSGNYQLTLISDTMYSPGRVIRNFLKNHELFDYFDSFLFSDEAGYSKPNPNAFRKMLADTGCEAEGSYHIGDRLNTDISGAKKVGMKAILFTGVSMKSNGSDPSANAEPDHECQSWQEVQELLL</sequence>
<dbReference type="InterPro" id="IPR006439">
    <property type="entry name" value="HAD-SF_hydro_IA"/>
</dbReference>